<dbReference type="AlphaFoldDB" id="A0A4Q1RFK0"/>
<gene>
    <name evidence="1" type="ORF">ETP43_03410</name>
</gene>
<organism evidence="1 2">
    <name type="scientific">Blautia faecicola</name>
    <dbReference type="NCBI Taxonomy" id="2509240"/>
    <lineage>
        <taxon>Bacteria</taxon>
        <taxon>Bacillati</taxon>
        <taxon>Bacillota</taxon>
        <taxon>Clostridia</taxon>
        <taxon>Lachnospirales</taxon>
        <taxon>Lachnospiraceae</taxon>
        <taxon>Blautia</taxon>
    </lineage>
</organism>
<keyword evidence="2" id="KW-1185">Reference proteome</keyword>
<dbReference type="Gene3D" id="1.25.10.10">
    <property type="entry name" value="Leucine-rich Repeat Variant"/>
    <property type="match status" value="1"/>
</dbReference>
<evidence type="ECO:0000313" key="2">
    <source>
        <dbReference type="Proteomes" id="UP000290106"/>
    </source>
</evidence>
<accession>A0A4Q1RFK0</accession>
<dbReference type="SUPFAM" id="SSF48371">
    <property type="entry name" value="ARM repeat"/>
    <property type="match status" value="1"/>
</dbReference>
<evidence type="ECO:0000313" key="1">
    <source>
        <dbReference type="EMBL" id="RXS74363.1"/>
    </source>
</evidence>
<proteinExistence type="predicted"/>
<dbReference type="EMBL" id="SDKC01000001">
    <property type="protein sequence ID" value="RXS74363.1"/>
    <property type="molecule type" value="Genomic_DNA"/>
</dbReference>
<dbReference type="Proteomes" id="UP000290106">
    <property type="component" value="Unassembled WGS sequence"/>
</dbReference>
<dbReference type="InterPro" id="IPR011989">
    <property type="entry name" value="ARM-like"/>
</dbReference>
<dbReference type="InterPro" id="IPR016024">
    <property type="entry name" value="ARM-type_fold"/>
</dbReference>
<sequence length="247" mass="29244">MNLRVVRILSDFSNMCGDEGRAMRWKNKKQKLQYIEKICEDNDQAIKQKLPVLLELSQDKNPEVRGMLAENLVLFDCEETEEILYNMLSDQNRMVRLEAVDSIGVGRSRKSIEKVATMLSGQWSLIRMYAVLSLFDLLTNAFGANEEAFKQYREIKEKHFSMENNPRVLLAYYRNEYYMDHKTGLSLLENFYTDAMDQERYDLIWTVLHVLEEIKNEENQTELQRIISYKKEKLLPVQIAFIEEMEK</sequence>
<dbReference type="Pfam" id="PF13646">
    <property type="entry name" value="HEAT_2"/>
    <property type="match status" value="1"/>
</dbReference>
<comment type="caution">
    <text evidence="1">The sequence shown here is derived from an EMBL/GenBank/DDBJ whole genome shotgun (WGS) entry which is preliminary data.</text>
</comment>
<protein>
    <submittedName>
        <fullName evidence="1">HEAT repeat domain-containing protein</fullName>
    </submittedName>
</protein>
<dbReference type="PROSITE" id="PS50077">
    <property type="entry name" value="HEAT_REPEAT"/>
    <property type="match status" value="1"/>
</dbReference>
<name>A0A4Q1RFK0_9FIRM</name>
<dbReference type="InterPro" id="IPR021133">
    <property type="entry name" value="HEAT_type_2"/>
</dbReference>
<reference evidence="1 2" key="1">
    <citation type="submission" date="2019-01" db="EMBL/GenBank/DDBJ databases">
        <title>Blautia sp. nov. KGMB01111 isolated human feces.</title>
        <authorList>
            <person name="Park J.-E."/>
            <person name="Kim J.-S."/>
            <person name="Park S.-H."/>
        </authorList>
    </citation>
    <scope>NUCLEOTIDE SEQUENCE [LARGE SCALE GENOMIC DNA]</scope>
    <source>
        <strain evidence="1 2">KGMB01111</strain>
    </source>
</reference>